<name>A0A2T8KUJ3_9POAL</name>
<organism evidence="1">
    <name type="scientific">Panicum hallii</name>
    <dbReference type="NCBI Taxonomy" id="206008"/>
    <lineage>
        <taxon>Eukaryota</taxon>
        <taxon>Viridiplantae</taxon>
        <taxon>Streptophyta</taxon>
        <taxon>Embryophyta</taxon>
        <taxon>Tracheophyta</taxon>
        <taxon>Spermatophyta</taxon>
        <taxon>Magnoliopsida</taxon>
        <taxon>Liliopsida</taxon>
        <taxon>Poales</taxon>
        <taxon>Poaceae</taxon>
        <taxon>PACMAD clade</taxon>
        <taxon>Panicoideae</taxon>
        <taxon>Panicodae</taxon>
        <taxon>Paniceae</taxon>
        <taxon>Panicinae</taxon>
        <taxon>Panicum</taxon>
        <taxon>Panicum sect. Panicum</taxon>
    </lineage>
</organism>
<proteinExistence type="predicted"/>
<dbReference type="EMBL" id="CM008046">
    <property type="protein sequence ID" value="PVH65853.1"/>
    <property type="molecule type" value="Genomic_DNA"/>
</dbReference>
<gene>
    <name evidence="1" type="ORF">PAHAL_1G090300</name>
</gene>
<dbReference type="Gramene" id="PVH65853">
    <property type="protein sequence ID" value="PVH65853"/>
    <property type="gene ID" value="PAHAL_1G090300"/>
</dbReference>
<accession>A0A2T8KUJ3</accession>
<dbReference type="Proteomes" id="UP000243499">
    <property type="component" value="Chromosome 1"/>
</dbReference>
<evidence type="ECO:0000313" key="1">
    <source>
        <dbReference type="EMBL" id="PVH65853.1"/>
    </source>
</evidence>
<reference evidence="1" key="1">
    <citation type="submission" date="2018-04" db="EMBL/GenBank/DDBJ databases">
        <title>WGS assembly of Panicum hallii.</title>
        <authorList>
            <person name="Lovell J."/>
            <person name="Jenkins J."/>
            <person name="Lowry D."/>
            <person name="Mamidi S."/>
            <person name="Sreedasyam A."/>
            <person name="Weng X."/>
            <person name="Barry K."/>
            <person name="Bonette J."/>
            <person name="Campitelli B."/>
            <person name="Daum C."/>
            <person name="Gordon S."/>
            <person name="Gould B."/>
            <person name="Lipzen A."/>
            <person name="Macqueen A."/>
            <person name="Palacio-Mejia J."/>
            <person name="Plott C."/>
            <person name="Shakirov E."/>
            <person name="Shu S."/>
            <person name="Yoshinaga Y."/>
            <person name="Zane M."/>
            <person name="Rokhsar D."/>
            <person name="Grimwood J."/>
            <person name="Schmutz J."/>
            <person name="Juenger T."/>
        </authorList>
    </citation>
    <scope>NUCLEOTIDE SEQUENCE [LARGE SCALE GENOMIC DNA]</scope>
    <source>
        <strain evidence="1">FIL2</strain>
    </source>
</reference>
<dbReference type="AlphaFoldDB" id="A0A2T8KUJ3"/>
<protein>
    <submittedName>
        <fullName evidence="1">Uncharacterized protein</fullName>
    </submittedName>
</protein>
<sequence length="94" mass="10999">MGLSLNSLQNSIGIEQLWTVNPLMERCSRIKSTVLTCILWNIRKCRNAKVFRHEDETNLMISRRCRDDLILWSNRCSSPSDRAKLVGWSKLFLM</sequence>